<dbReference type="Pfam" id="PF10544">
    <property type="entry name" value="T5orf172"/>
    <property type="match status" value="1"/>
</dbReference>
<dbReference type="STRING" id="167539.Pro_0628"/>
<name>Q7VCW2_PROMA</name>
<proteinExistence type="predicted"/>
<sequence>MTEPTNKELLDLLGVEVVKKSNSSQTLREEQIINGFKEIQKFHEEFNRAPENLEDRDIFERLYAIRLSVLKESEEFKSVLRTFDYQGLLDVKAVKNYVENNQELDDSELLAKLNISPEVSNLTLLRHVRSNEDRRVAEEFAKREPCSDFEKYRNLFDNIQRDIKKGIRESVSLKKTPEINQGQFFVLNGQTAYIADVGEPFIQEYGIRDARLYIVFDNGTESRMLLRSLQRALTMDETARLVTNPILGPLFDNLVKDGDESSGTIYVLRSKSKLPIIEENRELIHKIGVTGGSIQKRISNSRNDPTYLMAEVNIVGEFKLYSINRTKLEHLIQSIFAPAKLNIKIKDRFGRPYSPQEWFLVPLIEIESAIEKIKDRTILNFQYDPSKAKLVEC</sequence>
<protein>
    <submittedName>
        <fullName evidence="2">Uncharacterized conserved protein</fullName>
    </submittedName>
</protein>
<dbReference type="SMART" id="SM00974">
    <property type="entry name" value="T5orf172"/>
    <property type="match status" value="1"/>
</dbReference>
<dbReference type="eggNOG" id="COG0226">
    <property type="taxonomic scope" value="Bacteria"/>
</dbReference>
<dbReference type="HOGENOM" id="CLU_042626_0_0_3"/>
<feature type="domain" description="Bacteriophage T5 Orf172 DNA-binding" evidence="1">
    <location>
        <begin position="279"/>
        <end position="373"/>
    </location>
</feature>
<dbReference type="Proteomes" id="UP000001420">
    <property type="component" value="Chromosome"/>
</dbReference>
<dbReference type="EMBL" id="AE017126">
    <property type="protein sequence ID" value="AAP99672.1"/>
    <property type="molecule type" value="Genomic_DNA"/>
</dbReference>
<dbReference type="RefSeq" id="WP_011124780.1">
    <property type="nucleotide sequence ID" value="NC_005042.1"/>
</dbReference>
<dbReference type="KEGG" id="pma:Pro_0628"/>
<organism evidence="2 3">
    <name type="scientific">Prochlorococcus marinus (strain SARG / CCMP1375 / SS120)</name>
    <dbReference type="NCBI Taxonomy" id="167539"/>
    <lineage>
        <taxon>Bacteria</taxon>
        <taxon>Bacillati</taxon>
        <taxon>Cyanobacteriota</taxon>
        <taxon>Cyanophyceae</taxon>
        <taxon>Synechococcales</taxon>
        <taxon>Prochlorococcaceae</taxon>
        <taxon>Prochlorococcus</taxon>
    </lineage>
</organism>
<reference evidence="2 3" key="1">
    <citation type="journal article" date="2003" name="Proc. Natl. Acad. Sci. U.S.A.">
        <title>Genome sequence of the cyanobacterium Prochlorococcus marinus SS120, a nearly minimal oxyphototrophic genome.</title>
        <authorList>
            <person name="Dufresne A."/>
            <person name="Salanoubat M."/>
            <person name="Partensky F."/>
            <person name="Artiguenave F."/>
            <person name="Axmann I.M."/>
            <person name="Barbe V."/>
            <person name="Duprat S."/>
            <person name="Galperin M.Y."/>
            <person name="Koonin E.V."/>
            <person name="Le Gall F."/>
            <person name="Makarova K.S."/>
            <person name="Ostrowski M."/>
            <person name="Oztas S."/>
            <person name="Robert C."/>
            <person name="Rogozin I.B."/>
            <person name="Scanlan D.J."/>
            <person name="Tandeau de Marsac N."/>
            <person name="Weissenbach J."/>
            <person name="Wincker P."/>
            <person name="Wolf Y.I."/>
            <person name="Hess W.R."/>
        </authorList>
    </citation>
    <scope>NUCLEOTIDE SEQUENCE [LARGE SCALE GENOMIC DNA]</scope>
    <source>
        <strain evidence="3">SARG / CCMP1375 / SS120</strain>
    </source>
</reference>
<dbReference type="OrthoDB" id="9814995at2"/>
<keyword evidence="3" id="KW-1185">Reference proteome</keyword>
<evidence type="ECO:0000313" key="3">
    <source>
        <dbReference type="Proteomes" id="UP000001420"/>
    </source>
</evidence>
<evidence type="ECO:0000259" key="1">
    <source>
        <dbReference type="SMART" id="SM00974"/>
    </source>
</evidence>
<accession>Q7VCW2</accession>
<dbReference type="AlphaFoldDB" id="Q7VCW2"/>
<gene>
    <name evidence="2" type="ordered locus">Pro_0628</name>
</gene>
<dbReference type="InterPro" id="IPR018306">
    <property type="entry name" value="Phage_T5_Orf172_DNA-bd"/>
</dbReference>
<dbReference type="PATRIC" id="fig|167539.5.peg.649"/>
<dbReference type="EnsemblBacteria" id="AAP99672">
    <property type="protein sequence ID" value="AAP99672"/>
    <property type="gene ID" value="Pro_0628"/>
</dbReference>
<evidence type="ECO:0000313" key="2">
    <source>
        <dbReference type="EMBL" id="AAP99672.1"/>
    </source>
</evidence>